<accession>A0A9E6ZQ89</accession>
<dbReference type="EMBL" id="CP080467">
    <property type="protein sequence ID" value="UNO49889.1"/>
    <property type="molecule type" value="Genomic_DNA"/>
</dbReference>
<dbReference type="Pfam" id="PF12727">
    <property type="entry name" value="PBP_like"/>
    <property type="match status" value="1"/>
</dbReference>
<dbReference type="InterPro" id="IPR024370">
    <property type="entry name" value="PBP_domain"/>
</dbReference>
<evidence type="ECO:0000313" key="1">
    <source>
        <dbReference type="EMBL" id="UNO49889.1"/>
    </source>
</evidence>
<dbReference type="Pfam" id="PF01381">
    <property type="entry name" value="HTH_3"/>
    <property type="match status" value="1"/>
</dbReference>
<dbReference type="InterPro" id="IPR001387">
    <property type="entry name" value="Cro/C1-type_HTH"/>
</dbReference>
<dbReference type="eggNOG" id="COG1476">
    <property type="taxonomic scope" value="Bacteria"/>
</dbReference>
<reference evidence="2" key="1">
    <citation type="journal article" date="2022" name="G3 (Bethesda)">
        <title>Unveiling the complete genome sequence of Alicyclobacillus acidoterrestris DSM 3922T, a taint-producing strain.</title>
        <authorList>
            <person name="Leonardo I.C."/>
            <person name="Barreto Crespo M.T."/>
            <person name="Gaspar F.B."/>
        </authorList>
    </citation>
    <scope>NUCLEOTIDE SEQUENCE [LARGE SCALE GENOMIC DNA]</scope>
    <source>
        <strain evidence="2">DSM 3922</strain>
    </source>
</reference>
<dbReference type="RefSeq" id="WP_021296955.1">
    <property type="nucleotide sequence ID" value="NZ_AURB01000140.1"/>
</dbReference>
<accession>T0BMI3</accession>
<dbReference type="STRING" id="1356854.N007_09475"/>
<dbReference type="Proteomes" id="UP000829401">
    <property type="component" value="Chromosome"/>
</dbReference>
<dbReference type="CDD" id="cd00093">
    <property type="entry name" value="HTH_XRE"/>
    <property type="match status" value="1"/>
</dbReference>
<dbReference type="InterPro" id="IPR010982">
    <property type="entry name" value="Lambda_DNA-bd_dom_sf"/>
</dbReference>
<dbReference type="OrthoDB" id="9805928at2"/>
<sequence>MLENQLRALRNRAHMSQAQLASAIQVSRQTIQAIESGTAIPSTLVALRLARVFGVRVEDIFRERPEEPDNRSFVGDEELEAGDRVVVTEIDGRRVAHRAVFELGQRIPLATESHIVAKRLGKDQVELEQFDTEQSRPWTIVSGCDPALGLLANYVFDSNRDCPVYWLNADNAKATKLLAGGAIQIAAIHQPSRMKASLLAPLDDVRSYHRVHLADWELGWVVKRGNPCGFTDASDLASGKTRLVNRPIGAGARTLLDERLQEAGVQPQAVAQYSWTVAGHMQVGMAIESGAADVGIAIAGIASAMHLDFIPIQEECCDLWIPTRLMEQSGVQRVLDCLSSDIFRWDLARFGPYDTNRTGVLETVHDGIHG</sequence>
<dbReference type="PROSITE" id="PS50943">
    <property type="entry name" value="HTH_CROC1"/>
    <property type="match status" value="1"/>
</dbReference>
<dbReference type="SUPFAM" id="SSF53850">
    <property type="entry name" value="Periplasmic binding protein-like II"/>
    <property type="match status" value="1"/>
</dbReference>
<protein>
    <submittedName>
        <fullName evidence="1">Helix-turn-helix domain-containing protein</fullName>
    </submittedName>
</protein>
<dbReference type="eggNOG" id="COG1910">
    <property type="taxonomic scope" value="Bacteria"/>
</dbReference>
<proteinExistence type="predicted"/>
<keyword evidence="2" id="KW-1185">Reference proteome</keyword>
<dbReference type="PANTHER" id="PTHR38431">
    <property type="entry name" value="BLL2305 PROTEIN"/>
    <property type="match status" value="1"/>
</dbReference>
<name>T0BMI3_ALIAG</name>
<dbReference type="AlphaFoldDB" id="T0BMI3"/>
<dbReference type="GO" id="GO:0003677">
    <property type="term" value="F:DNA binding"/>
    <property type="evidence" value="ECO:0007669"/>
    <property type="project" value="InterPro"/>
</dbReference>
<gene>
    <name evidence="1" type="ORF">K1I37_05125</name>
</gene>
<dbReference type="PANTHER" id="PTHR38431:SF1">
    <property type="entry name" value="BLL2305 PROTEIN"/>
    <property type="match status" value="1"/>
</dbReference>
<dbReference type="Gene3D" id="1.10.260.40">
    <property type="entry name" value="lambda repressor-like DNA-binding domains"/>
    <property type="match status" value="1"/>
</dbReference>
<evidence type="ECO:0000313" key="2">
    <source>
        <dbReference type="Proteomes" id="UP000829401"/>
    </source>
</evidence>
<dbReference type="SUPFAM" id="SSF47413">
    <property type="entry name" value="lambda repressor-like DNA-binding domains"/>
    <property type="match status" value="1"/>
</dbReference>
<dbReference type="SMART" id="SM00530">
    <property type="entry name" value="HTH_XRE"/>
    <property type="match status" value="1"/>
</dbReference>
<organism evidence="1 2">
    <name type="scientific">Alicyclobacillus acidoterrestris (strain ATCC 49025 / DSM 3922 / CIP 106132 / NCIMB 13137 / GD3B)</name>
    <dbReference type="NCBI Taxonomy" id="1356854"/>
    <lineage>
        <taxon>Bacteria</taxon>
        <taxon>Bacillati</taxon>
        <taxon>Bacillota</taxon>
        <taxon>Bacilli</taxon>
        <taxon>Bacillales</taxon>
        <taxon>Alicyclobacillaceae</taxon>
        <taxon>Alicyclobacillus</taxon>
    </lineage>
</organism>
<dbReference type="KEGG" id="aaco:K1I37_05125"/>